<gene>
    <name evidence="2" type="ORF">METZ01_LOCUS324337</name>
</gene>
<dbReference type="GO" id="GO:0061024">
    <property type="term" value="P:membrane organization"/>
    <property type="evidence" value="ECO:0007669"/>
    <property type="project" value="InterPro"/>
</dbReference>
<evidence type="ECO:0000313" key="2">
    <source>
        <dbReference type="EMBL" id="SVC71483.1"/>
    </source>
</evidence>
<dbReference type="InterPro" id="IPR007543">
    <property type="entry name" value="LptD_C"/>
</dbReference>
<dbReference type="PANTHER" id="PTHR30189:SF1">
    <property type="entry name" value="LPS-ASSEMBLY PROTEIN LPTD"/>
    <property type="match status" value="1"/>
</dbReference>
<proteinExistence type="predicted"/>
<dbReference type="PANTHER" id="PTHR30189">
    <property type="entry name" value="LPS-ASSEMBLY PROTEIN"/>
    <property type="match status" value="1"/>
</dbReference>
<sequence length="344" mass="38309">SDLPFRAGLVATQFTHDDASKDSGTRIHGTLGATKILSNKFPIITSRADAATTYYSLNIKDNITRTTAGAGIDFSFPFISQRELFNAQVTRTITPKISYNYRGKVVQGNIPIFDTTDKYDDAITFAALTSGERYTGLDRISNANDITLSLITSYSKLDSNKELFNFRIAQSYYADDEVVSNDTNTDFEKRRSYSDIAASIGLSVNQFAFNSDLQLDPEINKVTNRTNTISYKLNPKKFVSLTHSKTDKDTSTVKFYVAYPVNDSIHLFGALDKNTSTGQINNETTGITYDSCCWAMRLAHFKSITGDRYDYGTAFEIILKGIGSTSTNLGQRIKDNIPYYEANL</sequence>
<feature type="non-terminal residue" evidence="2">
    <location>
        <position position="344"/>
    </location>
</feature>
<reference evidence="2" key="1">
    <citation type="submission" date="2018-05" db="EMBL/GenBank/DDBJ databases">
        <authorList>
            <person name="Lanie J.A."/>
            <person name="Ng W.-L."/>
            <person name="Kazmierczak K.M."/>
            <person name="Andrzejewski T.M."/>
            <person name="Davidsen T.M."/>
            <person name="Wayne K.J."/>
            <person name="Tettelin H."/>
            <person name="Glass J.I."/>
            <person name="Rusch D."/>
            <person name="Podicherti R."/>
            <person name="Tsui H.-C.T."/>
            <person name="Winkler M.E."/>
        </authorList>
    </citation>
    <scope>NUCLEOTIDE SEQUENCE</scope>
</reference>
<dbReference type="InterPro" id="IPR050218">
    <property type="entry name" value="LptD"/>
</dbReference>
<dbReference type="Pfam" id="PF04453">
    <property type="entry name" value="LptD"/>
    <property type="match status" value="1"/>
</dbReference>
<evidence type="ECO:0000259" key="1">
    <source>
        <dbReference type="Pfam" id="PF04453"/>
    </source>
</evidence>
<accession>A0A382PDK7</accession>
<organism evidence="2">
    <name type="scientific">marine metagenome</name>
    <dbReference type="NCBI Taxonomy" id="408172"/>
    <lineage>
        <taxon>unclassified sequences</taxon>
        <taxon>metagenomes</taxon>
        <taxon>ecological metagenomes</taxon>
    </lineage>
</organism>
<feature type="domain" description="LptD C-terminal" evidence="1">
    <location>
        <begin position="5"/>
        <end position="263"/>
    </location>
</feature>
<dbReference type="GO" id="GO:1990351">
    <property type="term" value="C:transporter complex"/>
    <property type="evidence" value="ECO:0007669"/>
    <property type="project" value="TreeGrafter"/>
</dbReference>
<name>A0A382PDK7_9ZZZZ</name>
<dbReference type="GO" id="GO:0009279">
    <property type="term" value="C:cell outer membrane"/>
    <property type="evidence" value="ECO:0007669"/>
    <property type="project" value="TreeGrafter"/>
</dbReference>
<dbReference type="AlphaFoldDB" id="A0A382PDK7"/>
<protein>
    <recommendedName>
        <fullName evidence="1">LptD C-terminal domain-containing protein</fullName>
    </recommendedName>
</protein>
<dbReference type="EMBL" id="UINC01106669">
    <property type="protein sequence ID" value="SVC71483.1"/>
    <property type="molecule type" value="Genomic_DNA"/>
</dbReference>
<feature type="non-terminal residue" evidence="2">
    <location>
        <position position="1"/>
    </location>
</feature>